<dbReference type="InterPro" id="IPR035437">
    <property type="entry name" value="SNase_OB-fold_sf"/>
</dbReference>
<dbReference type="InterPro" id="IPR016071">
    <property type="entry name" value="Staphylococal_nuclease_OB-fold"/>
</dbReference>
<dbReference type="Pfam" id="PF00565">
    <property type="entry name" value="SNase"/>
    <property type="match status" value="1"/>
</dbReference>
<keyword evidence="3" id="KW-1185">Reference proteome</keyword>
<dbReference type="Gene3D" id="2.40.50.90">
    <property type="match status" value="1"/>
</dbReference>
<reference evidence="2 3" key="1">
    <citation type="submission" date="2023-05" db="EMBL/GenBank/DDBJ databases">
        <title>Chelatococcus sp. nov., a moderately thermophilic bacterium isolated from hot spring microbial mat.</title>
        <authorList>
            <person name="Hu C.-J."/>
            <person name="Li W.-J."/>
        </authorList>
    </citation>
    <scope>NUCLEOTIDE SEQUENCE [LARGE SCALE GENOMIC DNA]</scope>
    <source>
        <strain evidence="2 3">SYSU G07232</strain>
    </source>
</reference>
<dbReference type="RefSeq" id="WP_283741770.1">
    <property type="nucleotide sequence ID" value="NZ_JASJEV010000012.1"/>
</dbReference>
<feature type="domain" description="TNase-like" evidence="1">
    <location>
        <begin position="12"/>
        <end position="129"/>
    </location>
</feature>
<name>A0ABT7AL03_9HYPH</name>
<evidence type="ECO:0000313" key="2">
    <source>
        <dbReference type="EMBL" id="MDJ1159775.1"/>
    </source>
</evidence>
<accession>A0ABT7AL03</accession>
<comment type="caution">
    <text evidence="2">The sequence shown here is derived from an EMBL/GenBank/DDBJ whole genome shotgun (WGS) entry which is preliminary data.</text>
</comment>
<protein>
    <recommendedName>
        <fullName evidence="1">TNase-like domain-containing protein</fullName>
    </recommendedName>
</protein>
<dbReference type="EMBL" id="JASJEV010000012">
    <property type="protein sequence ID" value="MDJ1159775.1"/>
    <property type="molecule type" value="Genomic_DNA"/>
</dbReference>
<proteinExistence type="predicted"/>
<sequence length="129" mass="13615">MAADPASVGDLGAYAGEVLRVIDGDTVEARVNVWLGHQIVTHVRLRGVDAPELNAACAEERTRALAAREALAAFAAGRRVTFSAVGPDKYFGRVVASLADEGGRDAAATLVAQGHVRRYDGRARRGWCG</sequence>
<dbReference type="SMART" id="SM00318">
    <property type="entry name" value="SNc"/>
    <property type="match status" value="1"/>
</dbReference>
<dbReference type="PROSITE" id="PS50830">
    <property type="entry name" value="TNASE_3"/>
    <property type="match status" value="1"/>
</dbReference>
<gene>
    <name evidence="2" type="ORF">QNA08_16240</name>
</gene>
<evidence type="ECO:0000259" key="1">
    <source>
        <dbReference type="PROSITE" id="PS50830"/>
    </source>
</evidence>
<dbReference type="Proteomes" id="UP001321492">
    <property type="component" value="Unassembled WGS sequence"/>
</dbReference>
<dbReference type="SUPFAM" id="SSF50199">
    <property type="entry name" value="Staphylococcal nuclease"/>
    <property type="match status" value="1"/>
</dbReference>
<organism evidence="2 3">
    <name type="scientific">Chelatococcus albus</name>
    <dbReference type="NCBI Taxonomy" id="3047466"/>
    <lineage>
        <taxon>Bacteria</taxon>
        <taxon>Pseudomonadati</taxon>
        <taxon>Pseudomonadota</taxon>
        <taxon>Alphaproteobacteria</taxon>
        <taxon>Hyphomicrobiales</taxon>
        <taxon>Chelatococcaceae</taxon>
        <taxon>Chelatococcus</taxon>
    </lineage>
</organism>
<evidence type="ECO:0000313" key="3">
    <source>
        <dbReference type="Proteomes" id="UP001321492"/>
    </source>
</evidence>